<reference evidence="1" key="1">
    <citation type="submission" date="2021-06" db="EMBL/GenBank/DDBJ databases">
        <authorList>
            <person name="Kallberg Y."/>
            <person name="Tangrot J."/>
            <person name="Rosling A."/>
        </authorList>
    </citation>
    <scope>NUCLEOTIDE SEQUENCE</scope>
    <source>
        <strain evidence="1">IL203A</strain>
    </source>
</reference>
<protein>
    <submittedName>
        <fullName evidence="1">4859_t:CDS:1</fullName>
    </submittedName>
</protein>
<proteinExistence type="predicted"/>
<gene>
    <name evidence="1" type="ORF">DHETER_LOCUS6473</name>
</gene>
<dbReference type="Proteomes" id="UP000789702">
    <property type="component" value="Unassembled WGS sequence"/>
</dbReference>
<name>A0ACA9MB46_9GLOM</name>
<keyword evidence="2" id="KW-1185">Reference proteome</keyword>
<sequence>MHLDFQLSYLKFGGSTVRLYGITQNPNTLDYMIVMEYIEDGSLGNQLQEIANSKWEKRLEFLEVWNNDDKIKNMFDELDEIRMQKSKDPVKIHKSAIYTSKRLKYSDLPNPVNSVEIPPFCIEENKIFESQQIDCEISDLDFQ</sequence>
<dbReference type="EMBL" id="CAJVPU010008185">
    <property type="protein sequence ID" value="CAG8581124.1"/>
    <property type="molecule type" value="Genomic_DNA"/>
</dbReference>
<evidence type="ECO:0000313" key="1">
    <source>
        <dbReference type="EMBL" id="CAG8581124.1"/>
    </source>
</evidence>
<accession>A0ACA9MB46</accession>
<evidence type="ECO:0000313" key="2">
    <source>
        <dbReference type="Proteomes" id="UP000789702"/>
    </source>
</evidence>
<organism evidence="1 2">
    <name type="scientific">Dentiscutata heterogama</name>
    <dbReference type="NCBI Taxonomy" id="1316150"/>
    <lineage>
        <taxon>Eukaryota</taxon>
        <taxon>Fungi</taxon>
        <taxon>Fungi incertae sedis</taxon>
        <taxon>Mucoromycota</taxon>
        <taxon>Glomeromycotina</taxon>
        <taxon>Glomeromycetes</taxon>
        <taxon>Diversisporales</taxon>
        <taxon>Gigasporaceae</taxon>
        <taxon>Dentiscutata</taxon>
    </lineage>
</organism>
<comment type="caution">
    <text evidence="1">The sequence shown here is derived from an EMBL/GenBank/DDBJ whole genome shotgun (WGS) entry which is preliminary data.</text>
</comment>